<organism evidence="1">
    <name type="scientific">Arundo donax</name>
    <name type="common">Giant reed</name>
    <name type="synonym">Donax arundinaceus</name>
    <dbReference type="NCBI Taxonomy" id="35708"/>
    <lineage>
        <taxon>Eukaryota</taxon>
        <taxon>Viridiplantae</taxon>
        <taxon>Streptophyta</taxon>
        <taxon>Embryophyta</taxon>
        <taxon>Tracheophyta</taxon>
        <taxon>Spermatophyta</taxon>
        <taxon>Magnoliopsida</taxon>
        <taxon>Liliopsida</taxon>
        <taxon>Poales</taxon>
        <taxon>Poaceae</taxon>
        <taxon>PACMAD clade</taxon>
        <taxon>Arundinoideae</taxon>
        <taxon>Arundineae</taxon>
        <taxon>Arundo</taxon>
    </lineage>
</organism>
<sequence length="75" mass="7729">MFGVEGEAFCSRNSQAVITTDSENSTSSTYSSSWECRIVCANSTTGSGRPIAAGSLSPDLASQFASSRVAKQAGD</sequence>
<dbReference type="AlphaFoldDB" id="A0A0A9D6P2"/>
<protein>
    <submittedName>
        <fullName evidence="1">Uncharacterized protein</fullName>
    </submittedName>
</protein>
<name>A0A0A9D6P2_ARUDO</name>
<reference evidence="1" key="1">
    <citation type="submission" date="2014-09" db="EMBL/GenBank/DDBJ databases">
        <authorList>
            <person name="Magalhaes I.L.F."/>
            <person name="Oliveira U."/>
            <person name="Santos F.R."/>
            <person name="Vidigal T.H.D.A."/>
            <person name="Brescovit A.D."/>
            <person name="Santos A.J."/>
        </authorList>
    </citation>
    <scope>NUCLEOTIDE SEQUENCE</scope>
    <source>
        <tissue evidence="1">Shoot tissue taken approximately 20 cm above the soil surface</tissue>
    </source>
</reference>
<evidence type="ECO:0000313" key="1">
    <source>
        <dbReference type="EMBL" id="JAD79407.1"/>
    </source>
</evidence>
<reference evidence="1" key="2">
    <citation type="journal article" date="2015" name="Data Brief">
        <title>Shoot transcriptome of the giant reed, Arundo donax.</title>
        <authorList>
            <person name="Barrero R.A."/>
            <person name="Guerrero F.D."/>
            <person name="Moolhuijzen P."/>
            <person name="Goolsby J.A."/>
            <person name="Tidwell J."/>
            <person name="Bellgard S.E."/>
            <person name="Bellgard M.I."/>
        </authorList>
    </citation>
    <scope>NUCLEOTIDE SEQUENCE</scope>
    <source>
        <tissue evidence="1">Shoot tissue taken approximately 20 cm above the soil surface</tissue>
    </source>
</reference>
<proteinExistence type="predicted"/>
<accession>A0A0A9D6P2</accession>
<dbReference type="EMBL" id="GBRH01218488">
    <property type="protein sequence ID" value="JAD79407.1"/>
    <property type="molecule type" value="Transcribed_RNA"/>
</dbReference>